<dbReference type="InterPro" id="IPR016193">
    <property type="entry name" value="Cytidine_deaminase-like"/>
</dbReference>
<dbReference type="CDD" id="cd01284">
    <property type="entry name" value="Riboflavin_deaminase-reductase"/>
    <property type="match status" value="1"/>
</dbReference>
<feature type="binding site" evidence="17">
    <location>
        <position position="201"/>
    </location>
    <ligand>
        <name>NADP(+)</name>
        <dbReference type="ChEBI" id="CHEBI:58349"/>
    </ligand>
</feature>
<dbReference type="PANTHER" id="PTHR38011:SF7">
    <property type="entry name" value="2,5-DIAMINO-6-RIBOSYLAMINO-4(3H)-PYRIMIDINONE 5'-PHOSPHATE REDUCTASE"/>
    <property type="match status" value="1"/>
</dbReference>
<accession>A0A4R3LE27</accession>
<evidence type="ECO:0000256" key="13">
    <source>
        <dbReference type="ARBA" id="ARBA00049861"/>
    </source>
</evidence>
<dbReference type="AlphaFoldDB" id="A0A4R3LE27"/>
<keyword evidence="11 15" id="KW-0560">Oxidoreductase</keyword>
<comment type="pathway">
    <text evidence="2 15">Cofactor biosynthesis; riboflavin biosynthesis; 5-amino-6-(D-ribitylamino)uracil from GTP: step 2/4.</text>
</comment>
<feature type="binding site" evidence="17">
    <location>
        <position position="155"/>
    </location>
    <ligand>
        <name>NADP(+)</name>
        <dbReference type="ChEBI" id="CHEBI:58349"/>
    </ligand>
</feature>
<dbReference type="EMBL" id="SMAG01000001">
    <property type="protein sequence ID" value="TCS96584.1"/>
    <property type="molecule type" value="Genomic_DNA"/>
</dbReference>
<proteinExistence type="inferred from homology"/>
<feature type="binding site" evidence="18">
    <location>
        <position position="76"/>
    </location>
    <ligand>
        <name>Zn(2+)</name>
        <dbReference type="ChEBI" id="CHEBI:29105"/>
        <note>catalytic</note>
    </ligand>
</feature>
<gene>
    <name evidence="20" type="ORF">EDD58_101219</name>
</gene>
<dbReference type="PROSITE" id="PS00903">
    <property type="entry name" value="CYT_DCMP_DEAMINASES_1"/>
    <property type="match status" value="1"/>
</dbReference>
<evidence type="ECO:0000313" key="21">
    <source>
        <dbReference type="Proteomes" id="UP000294937"/>
    </source>
</evidence>
<evidence type="ECO:0000256" key="16">
    <source>
        <dbReference type="PIRSR" id="PIRSR006769-1"/>
    </source>
</evidence>
<comment type="pathway">
    <text evidence="3 15">Cofactor biosynthesis; riboflavin biosynthesis; 5-amino-6-(D-ribitylamino)uracil from GTP: step 3/4.</text>
</comment>
<feature type="binding site" evidence="17">
    <location>
        <position position="197"/>
    </location>
    <ligand>
        <name>NADP(+)</name>
        <dbReference type="ChEBI" id="CHEBI:58349"/>
    </ligand>
</feature>
<dbReference type="PANTHER" id="PTHR38011">
    <property type="entry name" value="DIHYDROFOLATE REDUCTASE FAMILY PROTEIN (AFU_ORTHOLOGUE AFUA_8G06820)"/>
    <property type="match status" value="1"/>
</dbReference>
<dbReference type="Pfam" id="PF00383">
    <property type="entry name" value="dCMP_cyt_deam_1"/>
    <property type="match status" value="1"/>
</dbReference>
<dbReference type="NCBIfam" id="TIGR00326">
    <property type="entry name" value="eubact_ribD"/>
    <property type="match status" value="1"/>
</dbReference>
<evidence type="ECO:0000256" key="4">
    <source>
        <dbReference type="ARBA" id="ARBA00005259"/>
    </source>
</evidence>
<keyword evidence="10 15" id="KW-0521">NADP</keyword>
<dbReference type="FunFam" id="3.40.140.10:FF:000025">
    <property type="entry name" value="Riboflavin biosynthesis protein RibD"/>
    <property type="match status" value="1"/>
</dbReference>
<evidence type="ECO:0000256" key="3">
    <source>
        <dbReference type="ARBA" id="ARBA00004910"/>
    </source>
</evidence>
<comment type="cofactor">
    <cofactor evidence="15 18">
        <name>Zn(2+)</name>
        <dbReference type="ChEBI" id="CHEBI:29105"/>
    </cofactor>
    <text evidence="15 18">Binds 1 zinc ion.</text>
</comment>
<dbReference type="GO" id="GO:0050661">
    <property type="term" value="F:NADP binding"/>
    <property type="evidence" value="ECO:0007669"/>
    <property type="project" value="InterPro"/>
</dbReference>
<feature type="binding site" evidence="18">
    <location>
        <position position="51"/>
    </location>
    <ligand>
        <name>Zn(2+)</name>
        <dbReference type="ChEBI" id="CHEBI:29105"/>
        <note>catalytic</note>
    </ligand>
</feature>
<evidence type="ECO:0000256" key="9">
    <source>
        <dbReference type="ARBA" id="ARBA00022833"/>
    </source>
</evidence>
<feature type="active site" description="Proton donor" evidence="16">
    <location>
        <position position="53"/>
    </location>
</feature>
<dbReference type="GO" id="GO:0008703">
    <property type="term" value="F:5-amino-6-(5-phosphoribosylamino)uracil reductase activity"/>
    <property type="evidence" value="ECO:0007669"/>
    <property type="project" value="UniProtKB-EC"/>
</dbReference>
<evidence type="ECO:0000256" key="12">
    <source>
        <dbReference type="ARBA" id="ARBA00023268"/>
    </source>
</evidence>
<dbReference type="SUPFAM" id="SSF53597">
    <property type="entry name" value="Dihydrofolate reductase-like"/>
    <property type="match status" value="1"/>
</dbReference>
<sequence length="361" mass="38881">MKTHEDWMLFACQLAQSAEGQTAPNPMVGAVVVRDGCLVGSGAHLKAGTPHAEVHALNMAGKNAVGATIYVTLEPCNHHGRTPPCTERIIASGIKRVIVGSLDPDEKVAGRGIDQLKQAGLEVIVGVLEERCFKMNEAYFHHRRTGKPWVTLKTATTLDGKIATAVGDSRWITGEKAREKVHELRRSSDAILVGVGTVLADDPLLTTRLEAGGKNPIRVIIDSQLRTPLDAAITDVEKAATWIYTTDRHDPQVKQQLKEKGVRVVSTGAGSQVDLDIVLQDLGKQGILSLLVEGGGRVNASLLQERRVQKVVAFIAPKLLGGKLSPTSVEGESPFYMKDAISLRDVTITQIGEDFCIEGLI</sequence>
<feature type="binding site" evidence="17">
    <location>
        <position position="293"/>
    </location>
    <ligand>
        <name>substrate</name>
    </ligand>
</feature>
<keyword evidence="6 15" id="KW-0686">Riboflavin biosynthesis</keyword>
<feature type="binding site" evidence="17">
    <location>
        <begin position="295"/>
        <end position="301"/>
    </location>
    <ligand>
        <name>NADP(+)</name>
        <dbReference type="ChEBI" id="CHEBI:58349"/>
    </ligand>
</feature>
<comment type="catalytic activity">
    <reaction evidence="14 15">
        <text>2,5-diamino-6-hydroxy-4-(5-phosphoribosylamino)-pyrimidine + H2O + H(+) = 5-amino-6-(5-phospho-D-ribosylamino)uracil + NH4(+)</text>
        <dbReference type="Rhea" id="RHEA:21868"/>
        <dbReference type="ChEBI" id="CHEBI:15377"/>
        <dbReference type="ChEBI" id="CHEBI:15378"/>
        <dbReference type="ChEBI" id="CHEBI:28938"/>
        <dbReference type="ChEBI" id="CHEBI:58453"/>
        <dbReference type="ChEBI" id="CHEBI:58614"/>
        <dbReference type="EC" id="3.5.4.26"/>
    </reaction>
</comment>
<dbReference type="PROSITE" id="PS51747">
    <property type="entry name" value="CYT_DCMP_DEAMINASES_2"/>
    <property type="match status" value="1"/>
</dbReference>
<comment type="similarity">
    <text evidence="4 15">In the N-terminal section; belongs to the cytidine and deoxycytidylate deaminase family.</text>
</comment>
<feature type="binding site" evidence="17">
    <location>
        <position position="185"/>
    </location>
    <ligand>
        <name>substrate</name>
    </ligand>
</feature>
<dbReference type="PIRSF" id="PIRSF006769">
    <property type="entry name" value="RibD"/>
    <property type="match status" value="1"/>
</dbReference>
<dbReference type="SUPFAM" id="SSF53927">
    <property type="entry name" value="Cytidine deaminase-like"/>
    <property type="match status" value="1"/>
</dbReference>
<feature type="binding site" evidence="18">
    <location>
        <position position="85"/>
    </location>
    <ligand>
        <name>Zn(2+)</name>
        <dbReference type="ChEBI" id="CHEBI:29105"/>
        <note>catalytic</note>
    </ligand>
</feature>
<feature type="binding site" evidence="17">
    <location>
        <position position="169"/>
    </location>
    <ligand>
        <name>NADP(+)</name>
        <dbReference type="ChEBI" id="CHEBI:58349"/>
    </ligand>
</feature>
<evidence type="ECO:0000256" key="7">
    <source>
        <dbReference type="ARBA" id="ARBA00022723"/>
    </source>
</evidence>
<evidence type="ECO:0000256" key="2">
    <source>
        <dbReference type="ARBA" id="ARBA00004882"/>
    </source>
</evidence>
<dbReference type="InterPro" id="IPR002125">
    <property type="entry name" value="CMP_dCMP_dom"/>
</dbReference>
<dbReference type="RefSeq" id="WP_131922985.1">
    <property type="nucleotide sequence ID" value="NZ_SMAG01000001.1"/>
</dbReference>
<keyword evidence="21" id="KW-1185">Reference proteome</keyword>
<protein>
    <recommendedName>
        <fullName evidence="15">Riboflavin biosynthesis protein RibD</fullName>
    </recommendedName>
    <domain>
        <recommendedName>
            <fullName evidence="15">Diaminohydroxyphosphoribosylaminopyrimidine deaminase</fullName>
            <shortName evidence="15">DRAP deaminase</shortName>
            <ecNumber evidence="15">3.5.4.26</ecNumber>
        </recommendedName>
        <alternativeName>
            <fullName evidence="15">Riboflavin-specific deaminase</fullName>
        </alternativeName>
    </domain>
    <domain>
        <recommendedName>
            <fullName evidence="15">5-amino-6-(5-phosphoribosylamino)uracil reductase</fullName>
            <ecNumber evidence="15">1.1.1.193</ecNumber>
        </recommendedName>
        <alternativeName>
            <fullName evidence="15">HTP reductase</fullName>
        </alternativeName>
    </domain>
</protein>
<dbReference type="OrthoDB" id="9800865at2"/>
<dbReference type="InterPro" id="IPR024072">
    <property type="entry name" value="DHFR-like_dom_sf"/>
</dbReference>
<dbReference type="Gene3D" id="3.40.140.10">
    <property type="entry name" value="Cytidine Deaminase, domain 2"/>
    <property type="match status" value="1"/>
</dbReference>
<dbReference type="InterPro" id="IPR004794">
    <property type="entry name" value="Eubact_RibD"/>
</dbReference>
<evidence type="ECO:0000256" key="6">
    <source>
        <dbReference type="ARBA" id="ARBA00022619"/>
    </source>
</evidence>
<keyword evidence="9 15" id="KW-0862">Zinc</keyword>
<keyword evidence="8 15" id="KW-0378">Hydrolase</keyword>
<evidence type="ECO:0000313" key="20">
    <source>
        <dbReference type="EMBL" id="TCS96584.1"/>
    </source>
</evidence>
<evidence type="ECO:0000256" key="5">
    <source>
        <dbReference type="ARBA" id="ARBA00007417"/>
    </source>
</evidence>
<dbReference type="Gene3D" id="3.40.430.10">
    <property type="entry name" value="Dihydrofolate Reductase, subunit A"/>
    <property type="match status" value="1"/>
</dbReference>
<feature type="binding site" evidence="17">
    <location>
        <position position="205"/>
    </location>
    <ligand>
        <name>substrate</name>
    </ligand>
</feature>
<evidence type="ECO:0000256" key="15">
    <source>
        <dbReference type="PIRNR" id="PIRNR006769"/>
    </source>
</evidence>
<evidence type="ECO:0000259" key="19">
    <source>
        <dbReference type="PROSITE" id="PS51747"/>
    </source>
</evidence>
<dbReference type="Proteomes" id="UP000294937">
    <property type="component" value="Unassembled WGS sequence"/>
</dbReference>
<dbReference type="GO" id="GO:0009231">
    <property type="term" value="P:riboflavin biosynthetic process"/>
    <property type="evidence" value="ECO:0007669"/>
    <property type="project" value="UniProtKB-UniPathway"/>
</dbReference>
<dbReference type="UniPathway" id="UPA00275">
    <property type="reaction ID" value="UER00401"/>
</dbReference>
<evidence type="ECO:0000256" key="14">
    <source>
        <dbReference type="ARBA" id="ARBA00049886"/>
    </source>
</evidence>
<keyword evidence="12" id="KW-0511">Multifunctional enzyme</keyword>
<dbReference type="Pfam" id="PF01872">
    <property type="entry name" value="RibD_C"/>
    <property type="match status" value="1"/>
</dbReference>
<feature type="binding site" evidence="17">
    <location>
        <position position="223"/>
    </location>
    <ligand>
        <name>NADP(+)</name>
        <dbReference type="ChEBI" id="CHEBI:58349"/>
    </ligand>
</feature>
<dbReference type="InterPro" id="IPR050765">
    <property type="entry name" value="Riboflavin_Biosynth_HTPR"/>
</dbReference>
<dbReference type="GO" id="GO:0008270">
    <property type="term" value="F:zinc ion binding"/>
    <property type="evidence" value="ECO:0007669"/>
    <property type="project" value="InterPro"/>
</dbReference>
<dbReference type="InterPro" id="IPR011549">
    <property type="entry name" value="RibD_C"/>
</dbReference>
<dbReference type="NCBIfam" id="TIGR00227">
    <property type="entry name" value="ribD_Cterm"/>
    <property type="match status" value="1"/>
</dbReference>
<organism evidence="20 21">
    <name type="scientific">Hazenella coriacea</name>
    <dbReference type="NCBI Taxonomy" id="1179467"/>
    <lineage>
        <taxon>Bacteria</taxon>
        <taxon>Bacillati</taxon>
        <taxon>Bacillota</taxon>
        <taxon>Bacilli</taxon>
        <taxon>Bacillales</taxon>
        <taxon>Thermoactinomycetaceae</taxon>
        <taxon>Hazenella</taxon>
    </lineage>
</organism>
<feature type="binding site" evidence="17">
    <location>
        <position position="171"/>
    </location>
    <ligand>
        <name>NADP(+)</name>
        <dbReference type="ChEBI" id="CHEBI:58349"/>
    </ligand>
</feature>
<keyword evidence="7 15" id="KW-0479">Metal-binding</keyword>
<dbReference type="EC" id="3.5.4.26" evidence="15"/>
<evidence type="ECO:0000256" key="1">
    <source>
        <dbReference type="ARBA" id="ARBA00002151"/>
    </source>
</evidence>
<feature type="domain" description="CMP/dCMP-type deaminase" evidence="19">
    <location>
        <begin position="2"/>
        <end position="124"/>
    </location>
</feature>
<comment type="similarity">
    <text evidence="5 15">In the C-terminal section; belongs to the HTP reductase family.</text>
</comment>
<evidence type="ECO:0000256" key="10">
    <source>
        <dbReference type="ARBA" id="ARBA00022857"/>
    </source>
</evidence>
<comment type="catalytic activity">
    <reaction evidence="13 15">
        <text>5-amino-6-(5-phospho-D-ribitylamino)uracil + NADP(+) = 5-amino-6-(5-phospho-D-ribosylamino)uracil + NADPH + H(+)</text>
        <dbReference type="Rhea" id="RHEA:17845"/>
        <dbReference type="ChEBI" id="CHEBI:15378"/>
        <dbReference type="ChEBI" id="CHEBI:57783"/>
        <dbReference type="ChEBI" id="CHEBI:58349"/>
        <dbReference type="ChEBI" id="CHEBI:58421"/>
        <dbReference type="ChEBI" id="CHEBI:58453"/>
        <dbReference type="EC" id="1.1.1.193"/>
    </reaction>
</comment>
<dbReference type="EC" id="1.1.1.193" evidence="15"/>
<feature type="binding site" evidence="17">
    <location>
        <position position="208"/>
    </location>
    <ligand>
        <name>substrate</name>
    </ligand>
</feature>
<comment type="caution">
    <text evidence="20">The sequence shown here is derived from an EMBL/GenBank/DDBJ whole genome shotgun (WGS) entry which is preliminary data.</text>
</comment>
<evidence type="ECO:0000256" key="8">
    <source>
        <dbReference type="ARBA" id="ARBA00022801"/>
    </source>
</evidence>
<reference evidence="20 21" key="1">
    <citation type="submission" date="2019-03" db="EMBL/GenBank/DDBJ databases">
        <title>Genomic Encyclopedia of Type Strains, Phase IV (KMG-IV): sequencing the most valuable type-strain genomes for metagenomic binning, comparative biology and taxonomic classification.</title>
        <authorList>
            <person name="Goeker M."/>
        </authorList>
    </citation>
    <scope>NUCLEOTIDE SEQUENCE [LARGE SCALE GENOMIC DNA]</scope>
    <source>
        <strain evidence="20 21">DSM 45707</strain>
    </source>
</reference>
<dbReference type="GO" id="GO:0008835">
    <property type="term" value="F:diaminohydroxyphosphoribosylaminopyrimidine deaminase activity"/>
    <property type="evidence" value="ECO:0007669"/>
    <property type="project" value="UniProtKB-EC"/>
</dbReference>
<dbReference type="InterPro" id="IPR016192">
    <property type="entry name" value="APOBEC/CMP_deaminase_Zn-bd"/>
</dbReference>
<evidence type="ECO:0000256" key="11">
    <source>
        <dbReference type="ARBA" id="ARBA00023002"/>
    </source>
</evidence>
<evidence type="ECO:0000256" key="17">
    <source>
        <dbReference type="PIRSR" id="PIRSR006769-2"/>
    </source>
</evidence>
<name>A0A4R3LE27_9BACL</name>
<dbReference type="InterPro" id="IPR002734">
    <property type="entry name" value="RibDG_C"/>
</dbReference>
<evidence type="ECO:0000256" key="18">
    <source>
        <dbReference type="PIRSR" id="PIRSR006769-3"/>
    </source>
</evidence>
<comment type="function">
    <text evidence="1 15">Converts 2,5-diamino-6-(ribosylamino)-4(3h)-pyrimidinone 5'-phosphate into 5-amino-6-(ribosylamino)-2,4(1h,3h)-pyrimidinedione 5'-phosphate.</text>
</comment>